<dbReference type="AlphaFoldDB" id="A0AAF0RAI1"/>
<name>A0AAF0RAI1_SOLVR</name>
<evidence type="ECO:0000259" key="10">
    <source>
        <dbReference type="PROSITE" id="PS50280"/>
    </source>
</evidence>
<dbReference type="InterPro" id="IPR006560">
    <property type="entry name" value="AWS_dom"/>
</dbReference>
<evidence type="ECO:0000256" key="9">
    <source>
        <dbReference type="SAM" id="SignalP"/>
    </source>
</evidence>
<evidence type="ECO:0000259" key="12">
    <source>
        <dbReference type="PROSITE" id="PS51215"/>
    </source>
</evidence>
<feature type="chain" id="PRO_5042170096" description="SET domain protein" evidence="9">
    <location>
        <begin position="24"/>
        <end position="548"/>
    </location>
</feature>
<proteinExistence type="predicted"/>
<dbReference type="InterPro" id="IPR046341">
    <property type="entry name" value="SET_dom_sf"/>
</dbReference>
<comment type="subcellular location">
    <subcellularLocation>
        <location evidence="2">Chromosome</location>
    </subcellularLocation>
    <subcellularLocation>
        <location evidence="1">Nucleus</location>
    </subcellularLocation>
</comment>
<dbReference type="GO" id="GO:0042054">
    <property type="term" value="F:histone methyltransferase activity"/>
    <property type="evidence" value="ECO:0007669"/>
    <property type="project" value="InterPro"/>
</dbReference>
<feature type="domain" description="AWS" evidence="12">
    <location>
        <begin position="66"/>
        <end position="117"/>
    </location>
</feature>
<dbReference type="InterPro" id="IPR003616">
    <property type="entry name" value="Post-SET_dom"/>
</dbReference>
<dbReference type="GO" id="GO:0032259">
    <property type="term" value="P:methylation"/>
    <property type="evidence" value="ECO:0007669"/>
    <property type="project" value="UniProtKB-KW"/>
</dbReference>
<dbReference type="InterPro" id="IPR001214">
    <property type="entry name" value="SET_dom"/>
</dbReference>
<accession>A0AAF0RAI1</accession>
<keyword evidence="7" id="KW-0539">Nucleus</keyword>
<gene>
    <name evidence="13" type="ORF">MTR67_030152</name>
</gene>
<dbReference type="PROSITE" id="PS51215">
    <property type="entry name" value="AWS"/>
    <property type="match status" value="1"/>
</dbReference>
<dbReference type="EMBL" id="CP133618">
    <property type="protein sequence ID" value="WMV36767.1"/>
    <property type="molecule type" value="Genomic_DNA"/>
</dbReference>
<evidence type="ECO:0000256" key="8">
    <source>
        <dbReference type="SAM" id="MobiDB-lite"/>
    </source>
</evidence>
<dbReference type="Gene3D" id="2.170.270.10">
    <property type="entry name" value="SET domain"/>
    <property type="match status" value="2"/>
</dbReference>
<dbReference type="PANTHER" id="PTHR22884">
    <property type="entry name" value="SET DOMAIN PROTEINS"/>
    <property type="match status" value="1"/>
</dbReference>
<keyword evidence="14" id="KW-1185">Reference proteome</keyword>
<evidence type="ECO:0000256" key="4">
    <source>
        <dbReference type="ARBA" id="ARBA00022603"/>
    </source>
</evidence>
<organism evidence="13 14">
    <name type="scientific">Solanum verrucosum</name>
    <dbReference type="NCBI Taxonomy" id="315347"/>
    <lineage>
        <taxon>Eukaryota</taxon>
        <taxon>Viridiplantae</taxon>
        <taxon>Streptophyta</taxon>
        <taxon>Embryophyta</taxon>
        <taxon>Tracheophyta</taxon>
        <taxon>Spermatophyta</taxon>
        <taxon>Magnoliopsida</taxon>
        <taxon>eudicotyledons</taxon>
        <taxon>Gunneridae</taxon>
        <taxon>Pentapetalae</taxon>
        <taxon>asterids</taxon>
        <taxon>lamiids</taxon>
        <taxon>Solanales</taxon>
        <taxon>Solanaceae</taxon>
        <taxon>Solanoideae</taxon>
        <taxon>Solaneae</taxon>
        <taxon>Solanum</taxon>
    </lineage>
</organism>
<dbReference type="Proteomes" id="UP001234989">
    <property type="component" value="Chromosome 7"/>
</dbReference>
<feature type="domain" description="Post-SET" evidence="11">
    <location>
        <begin position="347"/>
        <end position="363"/>
    </location>
</feature>
<dbReference type="GO" id="GO:0005634">
    <property type="term" value="C:nucleus"/>
    <property type="evidence" value="ECO:0007669"/>
    <property type="project" value="UniProtKB-SubCell"/>
</dbReference>
<feature type="compositionally biased region" description="Acidic residues" evidence="8">
    <location>
        <begin position="536"/>
        <end position="548"/>
    </location>
</feature>
<evidence type="ECO:0000256" key="7">
    <source>
        <dbReference type="ARBA" id="ARBA00023242"/>
    </source>
</evidence>
<feature type="region of interest" description="Disordered" evidence="8">
    <location>
        <begin position="527"/>
        <end position="548"/>
    </location>
</feature>
<dbReference type="SMART" id="SM00317">
    <property type="entry name" value="SET"/>
    <property type="match status" value="1"/>
</dbReference>
<evidence type="ECO:0000256" key="5">
    <source>
        <dbReference type="ARBA" id="ARBA00022679"/>
    </source>
</evidence>
<dbReference type="PROSITE" id="PS50280">
    <property type="entry name" value="SET"/>
    <property type="match status" value="1"/>
</dbReference>
<evidence type="ECO:0000259" key="11">
    <source>
        <dbReference type="PROSITE" id="PS50868"/>
    </source>
</evidence>
<keyword evidence="5" id="KW-0808">Transferase</keyword>
<keyword evidence="6" id="KW-0949">S-adenosyl-L-methionine</keyword>
<protein>
    <recommendedName>
        <fullName evidence="15">SET domain protein</fullName>
    </recommendedName>
</protein>
<dbReference type="InterPro" id="IPR050777">
    <property type="entry name" value="SET2_Histone-Lys_MeTrsfase"/>
</dbReference>
<dbReference type="Pfam" id="PF00856">
    <property type="entry name" value="SET"/>
    <property type="match status" value="1"/>
</dbReference>
<dbReference type="PROSITE" id="PS50868">
    <property type="entry name" value="POST_SET"/>
    <property type="match status" value="1"/>
</dbReference>
<keyword evidence="3" id="KW-0158">Chromosome</keyword>
<dbReference type="Pfam" id="PF17907">
    <property type="entry name" value="AWS"/>
    <property type="match status" value="1"/>
</dbReference>
<evidence type="ECO:0008006" key="15">
    <source>
        <dbReference type="Google" id="ProtNLM"/>
    </source>
</evidence>
<dbReference type="SUPFAM" id="SSF82199">
    <property type="entry name" value="SET domain"/>
    <property type="match status" value="2"/>
</dbReference>
<feature type="signal peptide" evidence="9">
    <location>
        <begin position="1"/>
        <end position="23"/>
    </location>
</feature>
<keyword evidence="4" id="KW-0489">Methyltransferase</keyword>
<feature type="domain" description="SET" evidence="10">
    <location>
        <begin position="217"/>
        <end position="339"/>
    </location>
</feature>
<evidence type="ECO:0000256" key="6">
    <source>
        <dbReference type="ARBA" id="ARBA00022691"/>
    </source>
</evidence>
<sequence>MHDKLQALVAIIALVPVLKFCLSETKRPVACTALNFKVQLPEGVTPFMHITQNEFIWRKHKKPREEDIAICECKYDASDPNSACVGRCLNLLTNIECTPGYCPCGETCRNQAVVVFIHNFPNVRPFSPVSDDVEKIRRVGISFKPFGPSFLFEDRLLKFEKSIEFGLEPREISLVISGVFGYIVVFKSLNLSFKSLRFFVEVPKSLSRPRTHSFRFQKCEYAKSKLFRTEGRGWGLLADENIKAGQFIIECCGEVISFEEVKKRSQAYESHDLKDVYIISVDGNDFIDFTRKGSLARFINHSCSPNCETSKWIVSGETRVGIFAKQDISVGMELTYEYSFEWYYGGANVRCLCGAANCSLFLGAKCRRFREYNHVWEDGDDRYIVDDLPVYDSTDDESTLVICITSGGNEHTKILNDGKGSTFKWEPTNSATKKSQRKPKLKVKYLRLKTADPGWKYGKRASETNKAAVECNFCKEVTNGGIFRHKQHLIGTCRDVSRCEQCPDAVREEMKKYVDVKKEQKCQALLQADVTNTSDDKDEDMEEGEATE</sequence>
<evidence type="ECO:0000256" key="1">
    <source>
        <dbReference type="ARBA" id="ARBA00004123"/>
    </source>
</evidence>
<keyword evidence="9" id="KW-0732">Signal</keyword>
<dbReference type="SMART" id="SM00570">
    <property type="entry name" value="AWS"/>
    <property type="match status" value="1"/>
</dbReference>
<evidence type="ECO:0000256" key="2">
    <source>
        <dbReference type="ARBA" id="ARBA00004286"/>
    </source>
</evidence>
<evidence type="ECO:0000313" key="13">
    <source>
        <dbReference type="EMBL" id="WMV36767.1"/>
    </source>
</evidence>
<reference evidence="13" key="1">
    <citation type="submission" date="2023-08" db="EMBL/GenBank/DDBJ databases">
        <title>A de novo genome assembly of Solanum verrucosum Schlechtendal, a Mexican diploid species geographically isolated from the other diploid A-genome species in potato relatives.</title>
        <authorList>
            <person name="Hosaka K."/>
        </authorList>
    </citation>
    <scope>NUCLEOTIDE SEQUENCE</scope>
    <source>
        <tissue evidence="13">Young leaves</tissue>
    </source>
</reference>
<evidence type="ECO:0000256" key="3">
    <source>
        <dbReference type="ARBA" id="ARBA00022454"/>
    </source>
</evidence>
<evidence type="ECO:0000313" key="14">
    <source>
        <dbReference type="Proteomes" id="UP001234989"/>
    </source>
</evidence>
<dbReference type="GO" id="GO:0005694">
    <property type="term" value="C:chromosome"/>
    <property type="evidence" value="ECO:0007669"/>
    <property type="project" value="UniProtKB-SubCell"/>
</dbReference>